<evidence type="ECO:0000313" key="2">
    <source>
        <dbReference type="EMBL" id="ABY85281.1"/>
    </source>
</evidence>
<sequence length="71" mass="8311">KRPMNALWCGLGVSAEKWLRRTQRCTARRSASASERSGRSCPRRKNDPSLTRRKDCAPCYLKEHPDYKYRP</sequence>
<proteinExistence type="predicted"/>
<protein>
    <submittedName>
        <fullName evidence="2">HMG-box sox protein 1</fullName>
    </submittedName>
</protein>
<dbReference type="EMBL" id="EU337022">
    <property type="protein sequence ID" value="ABY85281.1"/>
    <property type="molecule type" value="Genomic_DNA"/>
</dbReference>
<feature type="non-terminal residue" evidence="2">
    <location>
        <position position="71"/>
    </location>
</feature>
<organism evidence="2">
    <name type="scientific">diploid improved black crucian carp</name>
    <dbReference type="NCBI Taxonomy" id="488597"/>
    <lineage>
        <taxon>Eukaryota</taxon>
        <taxon>Metazoa</taxon>
        <taxon>Chordata</taxon>
        <taxon>Craniata</taxon>
        <taxon>Vertebrata</taxon>
        <taxon>Euteleostomi</taxon>
        <taxon>Actinopterygii</taxon>
        <taxon>Neopterygii</taxon>
        <taxon>Teleostei</taxon>
        <taxon>Ostariophysi</taxon>
        <taxon>Cypriniformes</taxon>
        <taxon>Cyprinoidei intergeneric hybrids</taxon>
    </lineage>
</organism>
<evidence type="ECO:0000256" key="1">
    <source>
        <dbReference type="SAM" id="MobiDB-lite"/>
    </source>
</evidence>
<reference evidence="2" key="1">
    <citation type="journal article" date="2010" name="Mar. Biotechnol.">
        <title>Evidence for the formation of the male gynogenetic fish.</title>
        <authorList>
            <person name="Liu S."/>
            <person name="Qin Q."/>
            <person name="Wang Y."/>
            <person name="Zhang H."/>
            <person name="Zhao R."/>
            <person name="Zhang C."/>
            <person name="Wang J."/>
            <person name="Li W."/>
            <person name="Chen L."/>
            <person name="Xiao J."/>
            <person name="Luo K."/>
            <person name="Tao M."/>
            <person name="Duan W."/>
            <person name="Liu Y."/>
        </authorList>
    </citation>
    <scope>NUCLEOTIDE SEQUENCE</scope>
    <source>
        <tissue evidence="2">Blood</tissue>
    </source>
</reference>
<gene>
    <name evidence="2" type="primary">Sox1</name>
</gene>
<accession>B0LPK0</accession>
<feature type="region of interest" description="Disordered" evidence="1">
    <location>
        <begin position="29"/>
        <end position="51"/>
    </location>
</feature>
<feature type="non-terminal residue" evidence="2">
    <location>
        <position position="1"/>
    </location>
</feature>
<dbReference type="AlphaFoldDB" id="B0LPK0"/>
<name>B0LPK0_9TELE</name>